<protein>
    <submittedName>
        <fullName evidence="2">Uncharacterized protein</fullName>
    </submittedName>
</protein>
<comment type="caution">
    <text evidence="2">The sequence shown here is derived from an EMBL/GenBank/DDBJ whole genome shotgun (WGS) entry which is preliminary data.</text>
</comment>
<name>A0A9D2LAY8_9MICO</name>
<feature type="region of interest" description="Disordered" evidence="1">
    <location>
        <begin position="167"/>
        <end position="187"/>
    </location>
</feature>
<evidence type="ECO:0000256" key="1">
    <source>
        <dbReference type="SAM" id="MobiDB-lite"/>
    </source>
</evidence>
<accession>A0A9D2LAY8</accession>
<sequence length="319" mass="34464">MRPLAALRDRFTHVPAAVLRRSESGAARAAVIDDVRAVFPDVPRDAGPERLIRHARRLVLAAARDEFAREGVELVDLPEGWGRAELRRADLAGEEAFRGFVEEVIGALDIVPSPLEKDDALELRDGPYSADRYGLSLEASADLASYLLSRAWMLMALELVEELEGEAAAGSPGRRALPADTEPAPRDEQEFFEAQAAAIREEVRARLVRMVRVPLELRAALDRHARLEGDAAADDRAGVGGDPVGRRAGAPGPGAAGHSKRAREDLAKKASAAFELAQSEVGRTAFGMLRSGAERAYGAYGRRTEVDGTPGEEPDHREP</sequence>
<dbReference type="Proteomes" id="UP000823823">
    <property type="component" value="Unassembled WGS sequence"/>
</dbReference>
<proteinExistence type="predicted"/>
<gene>
    <name evidence="2" type="ORF">H9786_00775</name>
</gene>
<reference evidence="2" key="1">
    <citation type="journal article" date="2021" name="PeerJ">
        <title>Extensive microbial diversity within the chicken gut microbiome revealed by metagenomics and culture.</title>
        <authorList>
            <person name="Gilroy R."/>
            <person name="Ravi A."/>
            <person name="Getino M."/>
            <person name="Pursley I."/>
            <person name="Horton D.L."/>
            <person name="Alikhan N.F."/>
            <person name="Baker D."/>
            <person name="Gharbi K."/>
            <person name="Hall N."/>
            <person name="Watson M."/>
            <person name="Adriaenssens E.M."/>
            <person name="Foster-Nyarko E."/>
            <person name="Jarju S."/>
            <person name="Secka A."/>
            <person name="Antonio M."/>
            <person name="Oren A."/>
            <person name="Chaudhuri R.R."/>
            <person name="La Ragione R."/>
            <person name="Hildebrand F."/>
            <person name="Pallen M.J."/>
        </authorList>
    </citation>
    <scope>NUCLEOTIDE SEQUENCE</scope>
    <source>
        <strain evidence="2">ChiHjej13B12-24818</strain>
    </source>
</reference>
<evidence type="ECO:0000313" key="3">
    <source>
        <dbReference type="Proteomes" id="UP000823823"/>
    </source>
</evidence>
<organism evidence="2 3">
    <name type="scientific">Candidatus Brachybacterium merdavium</name>
    <dbReference type="NCBI Taxonomy" id="2838513"/>
    <lineage>
        <taxon>Bacteria</taxon>
        <taxon>Bacillati</taxon>
        <taxon>Actinomycetota</taxon>
        <taxon>Actinomycetes</taxon>
        <taxon>Micrococcales</taxon>
        <taxon>Dermabacteraceae</taxon>
        <taxon>Brachybacterium</taxon>
    </lineage>
</organism>
<evidence type="ECO:0000313" key="2">
    <source>
        <dbReference type="EMBL" id="HJB09055.1"/>
    </source>
</evidence>
<feature type="region of interest" description="Disordered" evidence="1">
    <location>
        <begin position="232"/>
        <end position="266"/>
    </location>
</feature>
<feature type="region of interest" description="Disordered" evidence="1">
    <location>
        <begin position="297"/>
        <end position="319"/>
    </location>
</feature>
<dbReference type="AlphaFoldDB" id="A0A9D2LAY8"/>
<dbReference type="EMBL" id="DWZH01000007">
    <property type="protein sequence ID" value="HJB09055.1"/>
    <property type="molecule type" value="Genomic_DNA"/>
</dbReference>
<reference evidence="2" key="2">
    <citation type="submission" date="2021-04" db="EMBL/GenBank/DDBJ databases">
        <authorList>
            <person name="Gilroy R."/>
        </authorList>
    </citation>
    <scope>NUCLEOTIDE SEQUENCE</scope>
    <source>
        <strain evidence="2">ChiHjej13B12-24818</strain>
    </source>
</reference>